<evidence type="ECO:0000256" key="3">
    <source>
        <dbReference type="ARBA" id="ARBA00022475"/>
    </source>
</evidence>
<keyword evidence="8 18" id="KW-1133">Transmembrane helix</keyword>
<keyword evidence="13" id="KW-0393">Immunoglobulin domain</keyword>
<evidence type="ECO:0000256" key="10">
    <source>
        <dbReference type="ARBA" id="ARBA00023136"/>
    </source>
</evidence>
<protein>
    <recommendedName>
        <fullName evidence="16">Cell adhesion molecule 1</fullName>
    </recommendedName>
    <alternativeName>
        <fullName evidence="17">Synaptic cell adhesion molecule</fullName>
    </alternativeName>
</protein>
<comment type="similarity">
    <text evidence="2">Belongs to the nectin family.</text>
</comment>
<evidence type="ECO:0000256" key="11">
    <source>
        <dbReference type="ARBA" id="ARBA00023157"/>
    </source>
</evidence>
<dbReference type="CDD" id="cd05881">
    <property type="entry name" value="IgV_1_Necl-2"/>
    <property type="match status" value="1"/>
</dbReference>
<evidence type="ECO:0000259" key="20">
    <source>
        <dbReference type="PROSITE" id="PS50835"/>
    </source>
</evidence>
<proteinExistence type="inferred from homology"/>
<evidence type="ECO:0000256" key="2">
    <source>
        <dbReference type="ARBA" id="ARBA00007810"/>
    </source>
</evidence>
<organism evidence="21 22">
    <name type="scientific">Monodelphis domestica</name>
    <name type="common">Gray short-tailed opossum</name>
    <dbReference type="NCBI Taxonomy" id="13616"/>
    <lineage>
        <taxon>Eukaryota</taxon>
        <taxon>Metazoa</taxon>
        <taxon>Chordata</taxon>
        <taxon>Craniata</taxon>
        <taxon>Vertebrata</taxon>
        <taxon>Euteleostomi</taxon>
        <taxon>Mammalia</taxon>
        <taxon>Metatheria</taxon>
        <taxon>Didelphimorphia</taxon>
        <taxon>Didelphidae</taxon>
        <taxon>Monodelphis</taxon>
    </lineage>
</organism>
<dbReference type="CTD" id="23705"/>
<keyword evidence="7" id="KW-0677">Repeat</keyword>
<name>A0A5F8HE77_MONDO</name>
<keyword evidence="5 18" id="KW-0812">Transmembrane</keyword>
<dbReference type="GeneID" id="100618121"/>
<dbReference type="InterPro" id="IPR013162">
    <property type="entry name" value="CD80_C2-set"/>
</dbReference>
<evidence type="ECO:0000256" key="16">
    <source>
        <dbReference type="ARBA" id="ARBA00068781"/>
    </source>
</evidence>
<dbReference type="InterPro" id="IPR007110">
    <property type="entry name" value="Ig-like_dom"/>
</dbReference>
<evidence type="ECO:0000256" key="14">
    <source>
        <dbReference type="ARBA" id="ARBA00034103"/>
    </source>
</evidence>
<dbReference type="Pfam" id="PF13927">
    <property type="entry name" value="Ig_3"/>
    <property type="match status" value="1"/>
</dbReference>
<dbReference type="OrthoDB" id="5843397at2759"/>
<dbReference type="InterPro" id="IPR013783">
    <property type="entry name" value="Ig-like_fold"/>
</dbReference>
<dbReference type="InterPro" id="IPR003585">
    <property type="entry name" value="Neurexin-like"/>
</dbReference>
<reference evidence="21" key="3">
    <citation type="submission" date="2025-09" db="UniProtKB">
        <authorList>
            <consortium name="Ensembl"/>
        </authorList>
    </citation>
    <scope>IDENTIFICATION</scope>
</reference>
<dbReference type="GeneTree" id="ENSGT00940000156093"/>
<dbReference type="FunFam" id="2.60.40.10:FF:000184">
    <property type="entry name" value="cell adhesion molecule 1 isoform X2"/>
    <property type="match status" value="1"/>
</dbReference>
<evidence type="ECO:0000256" key="1">
    <source>
        <dbReference type="ARBA" id="ARBA00004251"/>
    </source>
</evidence>
<dbReference type="InterPro" id="IPR003599">
    <property type="entry name" value="Ig_sub"/>
</dbReference>
<evidence type="ECO:0000256" key="12">
    <source>
        <dbReference type="ARBA" id="ARBA00023180"/>
    </source>
</evidence>
<dbReference type="Pfam" id="PF07686">
    <property type="entry name" value="V-set"/>
    <property type="match status" value="1"/>
</dbReference>
<dbReference type="PROSITE" id="PS50835">
    <property type="entry name" value="IG_LIKE"/>
    <property type="match status" value="3"/>
</dbReference>
<feature type="chain" id="PRO_5023906939" description="Cell adhesion molecule 1" evidence="19">
    <location>
        <begin position="48"/>
        <end position="439"/>
    </location>
</feature>
<keyword evidence="12" id="KW-0325">Glycoprotein</keyword>
<dbReference type="Proteomes" id="UP000002280">
    <property type="component" value="Chromosome 4"/>
</dbReference>
<feature type="domain" description="Ig-like" evidence="20">
    <location>
        <begin position="245"/>
        <end position="331"/>
    </location>
</feature>
<dbReference type="InterPro" id="IPR013106">
    <property type="entry name" value="Ig_V-set"/>
</dbReference>
<accession>A0A5F8HE77</accession>
<keyword evidence="11" id="KW-1015">Disulfide bond</keyword>
<evidence type="ECO:0000256" key="13">
    <source>
        <dbReference type="ARBA" id="ARBA00023319"/>
    </source>
</evidence>
<keyword evidence="3" id="KW-1003">Cell membrane</keyword>
<comment type="subunit">
    <text evidence="15">Homodimer (via Ig-like V-type domain). Interacts with FARP1. Interacts (via Ig-like V-type domain) with CRTAM (via Ig-like V-type domain); the interaction competes with CRTAM homodimerization and CADM1 homodimerization. Interacts (via C-terminus) with EPB41L3/DAL1. The interaction with EPB41L3/DAL1 may act to anchor CADM1 to the actin cytoskeleton. Interacts (via C-terminus) with MPP2 (via PDZ domain). Interacts (via C-terminus) with MPP3 (via PDZ domain); this interaction connects CADM1 with DLG1. Interacts (via C-terminus) with PALS2 (via PDZ domain).</text>
</comment>
<dbReference type="Gene3D" id="2.60.40.10">
    <property type="entry name" value="Immunoglobulins"/>
    <property type="match status" value="3"/>
</dbReference>
<dbReference type="CDD" id="cd05883">
    <property type="entry name" value="IgI_2_Necl-2"/>
    <property type="match status" value="1"/>
</dbReference>
<feature type="signal peptide" evidence="19">
    <location>
        <begin position="1"/>
        <end position="47"/>
    </location>
</feature>
<evidence type="ECO:0000256" key="4">
    <source>
        <dbReference type="ARBA" id="ARBA00022553"/>
    </source>
</evidence>
<evidence type="ECO:0000256" key="8">
    <source>
        <dbReference type="ARBA" id="ARBA00022989"/>
    </source>
</evidence>
<evidence type="ECO:0000256" key="17">
    <source>
        <dbReference type="ARBA" id="ARBA00080773"/>
    </source>
</evidence>
<dbReference type="SMART" id="SM00409">
    <property type="entry name" value="IG"/>
    <property type="match status" value="3"/>
</dbReference>
<keyword evidence="10 18" id="KW-0472">Membrane</keyword>
<dbReference type="AlphaFoldDB" id="A0A5F8HE77"/>
<dbReference type="SUPFAM" id="SSF48726">
    <property type="entry name" value="Immunoglobulin"/>
    <property type="match status" value="3"/>
</dbReference>
<keyword evidence="9" id="KW-0770">Synapse</keyword>
<sequence length="439" mass="48057">MASAVLPSGSLCAAAAAAAAAPPGLRLRLRLLLLLLSAAALIPTGDGQNLITEDVTVVEGEVATISCRVKNSDDSVIQLLNPNRQTIYFRDFRPLKDSRFQLVNFSNSELRVSLTNVSISDEGRYFCQLYTDPPQEIYTTITVLVPPRNLMIDIQKDTAVEGEEIEVNCTAMASKPATTIRWFKGNKELTGKSEVEEWSDMYTVTSQLMLTVGKEDDGVPVICLVDHPAVKDMQTQRYLEVQYKPQVHIQLTYPPQGLTREGDTLELTCEAIGKPQPVMVNWVRLDDDLPQHAVVSGSNLLINNLNKTDNGTYRCEASNVVGTAHSDYTLYVYDPPTTIPPPTTTTTTTTIPTIITDSRAGEDNSIRAVDHAVIGGVVAVVVFAMLCLLIILGRYFARHKGTYFTHEAKGADDAADADTAIINAEGGQNNSEEKKEYFI</sequence>
<keyword evidence="6 19" id="KW-0732">Signal</keyword>
<keyword evidence="22" id="KW-1185">Reference proteome</keyword>
<dbReference type="FunFam" id="2.60.40.10:FF:000200">
    <property type="entry name" value="cell adhesion molecule 1 isoform X1"/>
    <property type="match status" value="1"/>
</dbReference>
<keyword evidence="4" id="KW-0597">Phosphoprotein</keyword>
<dbReference type="PANTHER" id="PTHR45889">
    <property type="entry name" value="IG-LIKE DOMAIN-CONTAINING PROTEIN"/>
    <property type="match status" value="1"/>
</dbReference>
<dbReference type="Pfam" id="PF08205">
    <property type="entry name" value="C2-set_2"/>
    <property type="match status" value="1"/>
</dbReference>
<evidence type="ECO:0000256" key="6">
    <source>
        <dbReference type="ARBA" id="ARBA00022729"/>
    </source>
</evidence>
<evidence type="ECO:0000256" key="7">
    <source>
        <dbReference type="ARBA" id="ARBA00022737"/>
    </source>
</evidence>
<dbReference type="SMART" id="SM00408">
    <property type="entry name" value="IGc2"/>
    <property type="match status" value="3"/>
</dbReference>
<dbReference type="FunFam" id="2.60.40.10:FF:000013">
    <property type="entry name" value="cell adhesion molecule 1 isoform X1"/>
    <property type="match status" value="1"/>
</dbReference>
<comment type="subcellular location">
    <subcellularLocation>
        <location evidence="1">Cell membrane</location>
        <topology evidence="1">Single-pass type I membrane protein</topology>
    </subcellularLocation>
    <subcellularLocation>
        <location evidence="14">Synapse</location>
    </subcellularLocation>
</comment>
<feature type="transmembrane region" description="Helical" evidence="18">
    <location>
        <begin position="372"/>
        <end position="392"/>
    </location>
</feature>
<evidence type="ECO:0000313" key="22">
    <source>
        <dbReference type="Proteomes" id="UP000002280"/>
    </source>
</evidence>
<dbReference type="Bgee" id="ENSMODG00000013865">
    <property type="expression patterns" value="Expressed in spermatid and 18 other cell types or tissues"/>
</dbReference>
<dbReference type="InterPro" id="IPR003598">
    <property type="entry name" value="Ig_sub2"/>
</dbReference>
<evidence type="ECO:0000256" key="19">
    <source>
        <dbReference type="SAM" id="SignalP"/>
    </source>
</evidence>
<reference evidence="21" key="2">
    <citation type="submission" date="2025-08" db="UniProtKB">
        <authorList>
            <consortium name="Ensembl"/>
        </authorList>
    </citation>
    <scope>IDENTIFICATION</scope>
</reference>
<evidence type="ECO:0000256" key="9">
    <source>
        <dbReference type="ARBA" id="ARBA00023018"/>
    </source>
</evidence>
<evidence type="ECO:0000313" key="21">
    <source>
        <dbReference type="Ensembl" id="ENSMODP00000058206.1"/>
    </source>
</evidence>
<evidence type="ECO:0000256" key="18">
    <source>
        <dbReference type="SAM" id="Phobius"/>
    </source>
</evidence>
<reference evidence="21 22" key="1">
    <citation type="journal article" date="2007" name="Nature">
        <title>Genome of the marsupial Monodelphis domestica reveals innovation in non-coding sequences.</title>
        <authorList>
            <person name="Mikkelsen T.S."/>
            <person name="Wakefield M.J."/>
            <person name="Aken B."/>
            <person name="Amemiya C.T."/>
            <person name="Chang J.L."/>
            <person name="Duke S."/>
            <person name="Garber M."/>
            <person name="Gentles A.J."/>
            <person name="Goodstadt L."/>
            <person name="Heger A."/>
            <person name="Jurka J."/>
            <person name="Kamal M."/>
            <person name="Mauceli E."/>
            <person name="Searle S.M."/>
            <person name="Sharpe T."/>
            <person name="Baker M.L."/>
            <person name="Batzer M.A."/>
            <person name="Benos P.V."/>
            <person name="Belov K."/>
            <person name="Clamp M."/>
            <person name="Cook A."/>
            <person name="Cuff J."/>
            <person name="Das R."/>
            <person name="Davidow L."/>
            <person name="Deakin J.E."/>
            <person name="Fazzari M.J."/>
            <person name="Glass J.L."/>
            <person name="Grabherr M."/>
            <person name="Greally J.M."/>
            <person name="Gu W."/>
            <person name="Hore T.A."/>
            <person name="Huttley G.A."/>
            <person name="Kleber M."/>
            <person name="Jirtle R.L."/>
            <person name="Koina E."/>
            <person name="Lee J.T."/>
            <person name="Mahony S."/>
            <person name="Marra M.A."/>
            <person name="Miller R.D."/>
            <person name="Nicholls R.D."/>
            <person name="Oda M."/>
            <person name="Papenfuss A.T."/>
            <person name="Parra Z.E."/>
            <person name="Pollock D.D."/>
            <person name="Ray D.A."/>
            <person name="Schein J.E."/>
            <person name="Speed T.P."/>
            <person name="Thompson K."/>
            <person name="VandeBerg J.L."/>
            <person name="Wade C.M."/>
            <person name="Walker J.A."/>
            <person name="Waters P.D."/>
            <person name="Webber C."/>
            <person name="Weidman J.R."/>
            <person name="Xie X."/>
            <person name="Zody M.C."/>
            <person name="Baldwin J."/>
            <person name="Abdouelleil A."/>
            <person name="Abdulkadir J."/>
            <person name="Abebe A."/>
            <person name="Abera B."/>
            <person name="Abreu J."/>
            <person name="Acer S.C."/>
            <person name="Aftuck L."/>
            <person name="Alexander A."/>
            <person name="An P."/>
            <person name="Anderson E."/>
            <person name="Anderson S."/>
            <person name="Arachi H."/>
            <person name="Azer M."/>
            <person name="Bachantsang P."/>
            <person name="Barry A."/>
            <person name="Bayul T."/>
            <person name="Berlin A."/>
            <person name="Bessette D."/>
            <person name="Bloom T."/>
            <person name="Bloom T."/>
            <person name="Boguslavskiy L."/>
            <person name="Bonnet C."/>
            <person name="Boukhgalter B."/>
            <person name="Bourzgui I."/>
            <person name="Brown A."/>
            <person name="Cahill P."/>
            <person name="Channer S."/>
            <person name="Cheshatsang Y."/>
            <person name="Chuda L."/>
            <person name="Citroen M."/>
            <person name="Collymore A."/>
            <person name="Cooke P."/>
            <person name="Costello M."/>
            <person name="D'Aco K."/>
            <person name="Daza R."/>
            <person name="De Haan G."/>
            <person name="DeGray S."/>
            <person name="DeMaso C."/>
            <person name="Dhargay N."/>
            <person name="Dooley K."/>
            <person name="Dooley E."/>
            <person name="Doricent M."/>
            <person name="Dorje P."/>
            <person name="Dorjee K."/>
            <person name="Dupes A."/>
            <person name="Elong R."/>
            <person name="Falk J."/>
            <person name="Farina A."/>
            <person name="Faro S."/>
            <person name="Ferguson D."/>
            <person name="Fisher S."/>
            <person name="Foley C.D."/>
            <person name="Franke A."/>
            <person name="Friedrich D."/>
            <person name="Gadbois L."/>
            <person name="Gearin G."/>
            <person name="Gearin C.R."/>
            <person name="Giannoukos G."/>
            <person name="Goode T."/>
            <person name="Graham J."/>
            <person name="Grandbois E."/>
            <person name="Grewal S."/>
            <person name="Gyaltsen K."/>
            <person name="Hafez N."/>
            <person name="Hagos B."/>
            <person name="Hall J."/>
            <person name="Henson C."/>
            <person name="Hollinger A."/>
            <person name="Honan T."/>
            <person name="Huard M.D."/>
            <person name="Hughes L."/>
            <person name="Hurhula B."/>
            <person name="Husby M.E."/>
            <person name="Kamat A."/>
            <person name="Kanga B."/>
            <person name="Kashin S."/>
            <person name="Khazanovich D."/>
            <person name="Kisner P."/>
            <person name="Lance K."/>
            <person name="Lara M."/>
            <person name="Lee W."/>
            <person name="Lennon N."/>
            <person name="Letendre F."/>
            <person name="LeVine R."/>
            <person name="Lipovsky A."/>
            <person name="Liu X."/>
            <person name="Liu J."/>
            <person name="Liu S."/>
            <person name="Lokyitsang T."/>
            <person name="Lokyitsang Y."/>
            <person name="Lubonja R."/>
            <person name="Lui A."/>
            <person name="MacDonald P."/>
            <person name="Magnisalis V."/>
            <person name="Maru K."/>
            <person name="Matthews C."/>
            <person name="McCusker W."/>
            <person name="McDonough S."/>
            <person name="Mehta T."/>
            <person name="Meldrim J."/>
            <person name="Meneus L."/>
            <person name="Mihai O."/>
            <person name="Mihalev A."/>
            <person name="Mihova T."/>
            <person name="Mittelman R."/>
            <person name="Mlenga V."/>
            <person name="Montmayeur A."/>
            <person name="Mulrain L."/>
            <person name="Navidi A."/>
            <person name="Naylor J."/>
            <person name="Negash T."/>
            <person name="Nguyen T."/>
            <person name="Nguyen N."/>
            <person name="Nicol R."/>
            <person name="Norbu C."/>
            <person name="Norbu N."/>
            <person name="Novod N."/>
            <person name="O'Neill B."/>
            <person name="Osman S."/>
            <person name="Markiewicz E."/>
            <person name="Oyono O.L."/>
            <person name="Patti C."/>
            <person name="Phunkhang P."/>
            <person name="Pierre F."/>
            <person name="Priest M."/>
            <person name="Raghuraman S."/>
            <person name="Rege F."/>
            <person name="Reyes R."/>
            <person name="Rise C."/>
            <person name="Rogov P."/>
            <person name="Ross K."/>
            <person name="Ryan E."/>
            <person name="Settipalli S."/>
            <person name="Shea T."/>
            <person name="Sherpa N."/>
            <person name="Shi L."/>
            <person name="Shih D."/>
            <person name="Sparrow T."/>
            <person name="Spaulding J."/>
            <person name="Stalker J."/>
            <person name="Stange-Thomann N."/>
            <person name="Stavropoulos S."/>
            <person name="Stone C."/>
            <person name="Strader C."/>
            <person name="Tesfaye S."/>
            <person name="Thomson T."/>
            <person name="Thoulutsang Y."/>
            <person name="Thoulutsang D."/>
            <person name="Topham K."/>
            <person name="Topping I."/>
            <person name="Tsamla T."/>
            <person name="Vassiliev H."/>
            <person name="Vo A."/>
            <person name="Wangchuk T."/>
            <person name="Wangdi T."/>
            <person name="Weiand M."/>
            <person name="Wilkinson J."/>
            <person name="Wilson A."/>
            <person name="Yadav S."/>
            <person name="Young G."/>
            <person name="Yu Q."/>
            <person name="Zembek L."/>
            <person name="Zhong D."/>
            <person name="Zimmer A."/>
            <person name="Zwirko Z."/>
            <person name="Jaffe D.B."/>
            <person name="Alvarez P."/>
            <person name="Brockman W."/>
            <person name="Butler J."/>
            <person name="Chin C."/>
            <person name="Gnerre S."/>
            <person name="MacCallum I."/>
            <person name="Graves J.A."/>
            <person name="Ponting C.P."/>
            <person name="Breen M."/>
            <person name="Samollow P.B."/>
            <person name="Lander E.S."/>
            <person name="Lindblad-Toh K."/>
        </authorList>
    </citation>
    <scope>NUCLEOTIDE SEQUENCE [LARGE SCALE GENOMIC DNA]</scope>
</reference>
<feature type="domain" description="Ig-like" evidence="20">
    <location>
        <begin position="147"/>
        <end position="240"/>
    </location>
</feature>
<dbReference type="GO" id="GO:0045202">
    <property type="term" value="C:synapse"/>
    <property type="evidence" value="ECO:0007669"/>
    <property type="project" value="UniProtKB-SubCell"/>
</dbReference>
<dbReference type="Ensembl" id="ENSMODT00000069229.1">
    <property type="protein sequence ID" value="ENSMODP00000058206.1"/>
    <property type="gene ID" value="ENSMODG00000013865.4"/>
</dbReference>
<dbReference type="GO" id="GO:0005886">
    <property type="term" value="C:plasma membrane"/>
    <property type="evidence" value="ECO:0007669"/>
    <property type="project" value="UniProtKB-SubCell"/>
</dbReference>
<dbReference type="SMART" id="SM00294">
    <property type="entry name" value="4.1m"/>
    <property type="match status" value="1"/>
</dbReference>
<feature type="domain" description="Ig-like" evidence="20">
    <location>
        <begin position="43"/>
        <end position="142"/>
    </location>
</feature>
<evidence type="ECO:0000256" key="15">
    <source>
        <dbReference type="ARBA" id="ARBA00063829"/>
    </source>
</evidence>
<gene>
    <name evidence="21" type="primary">CADM1</name>
</gene>
<evidence type="ECO:0000256" key="5">
    <source>
        <dbReference type="ARBA" id="ARBA00022692"/>
    </source>
</evidence>
<dbReference type="PANTHER" id="PTHR45889:SF2">
    <property type="entry name" value="CELL ADHESION MOLECULE 1"/>
    <property type="match status" value="1"/>
</dbReference>
<dbReference type="InterPro" id="IPR036179">
    <property type="entry name" value="Ig-like_dom_sf"/>
</dbReference>